<dbReference type="Proteomes" id="UP000824469">
    <property type="component" value="Unassembled WGS sequence"/>
</dbReference>
<keyword evidence="2" id="KW-1185">Reference proteome</keyword>
<feature type="non-terminal residue" evidence="1">
    <location>
        <position position="1"/>
    </location>
</feature>
<name>A0AA38F170_TAXCH</name>
<organism evidence="1 2">
    <name type="scientific">Taxus chinensis</name>
    <name type="common">Chinese yew</name>
    <name type="synonym">Taxus wallichiana var. chinensis</name>
    <dbReference type="NCBI Taxonomy" id="29808"/>
    <lineage>
        <taxon>Eukaryota</taxon>
        <taxon>Viridiplantae</taxon>
        <taxon>Streptophyta</taxon>
        <taxon>Embryophyta</taxon>
        <taxon>Tracheophyta</taxon>
        <taxon>Spermatophyta</taxon>
        <taxon>Pinopsida</taxon>
        <taxon>Pinidae</taxon>
        <taxon>Conifers II</taxon>
        <taxon>Cupressales</taxon>
        <taxon>Taxaceae</taxon>
        <taxon>Taxus</taxon>
    </lineage>
</organism>
<dbReference type="AlphaFoldDB" id="A0AA38F170"/>
<accession>A0AA38F170</accession>
<sequence length="59" mass="6875">FEFRVVVKLGKNNCGLDHLSRIDLGEDVQSIEETMLDAQLFRLRRVPSELEDIVIFLKE</sequence>
<protein>
    <submittedName>
        <fullName evidence="1">Uncharacterized protein</fullName>
    </submittedName>
</protein>
<gene>
    <name evidence="1" type="ORF">KI387_033341</name>
</gene>
<dbReference type="EMBL" id="JAHRHJ020003813">
    <property type="protein sequence ID" value="KAH9289224.1"/>
    <property type="molecule type" value="Genomic_DNA"/>
</dbReference>
<proteinExistence type="predicted"/>
<evidence type="ECO:0000313" key="1">
    <source>
        <dbReference type="EMBL" id="KAH9289224.1"/>
    </source>
</evidence>
<reference evidence="1 2" key="1">
    <citation type="journal article" date="2021" name="Nat. Plants">
        <title>The Taxus genome provides insights into paclitaxel biosynthesis.</title>
        <authorList>
            <person name="Xiong X."/>
            <person name="Gou J."/>
            <person name="Liao Q."/>
            <person name="Li Y."/>
            <person name="Zhou Q."/>
            <person name="Bi G."/>
            <person name="Li C."/>
            <person name="Du R."/>
            <person name="Wang X."/>
            <person name="Sun T."/>
            <person name="Guo L."/>
            <person name="Liang H."/>
            <person name="Lu P."/>
            <person name="Wu Y."/>
            <person name="Zhang Z."/>
            <person name="Ro D.K."/>
            <person name="Shang Y."/>
            <person name="Huang S."/>
            <person name="Yan J."/>
        </authorList>
    </citation>
    <scope>NUCLEOTIDE SEQUENCE [LARGE SCALE GENOMIC DNA]</scope>
    <source>
        <strain evidence="1">Ta-2019</strain>
    </source>
</reference>
<comment type="caution">
    <text evidence="1">The sequence shown here is derived from an EMBL/GenBank/DDBJ whole genome shotgun (WGS) entry which is preliminary data.</text>
</comment>
<feature type="non-terminal residue" evidence="1">
    <location>
        <position position="59"/>
    </location>
</feature>
<evidence type="ECO:0000313" key="2">
    <source>
        <dbReference type="Proteomes" id="UP000824469"/>
    </source>
</evidence>